<dbReference type="InterPro" id="IPR015590">
    <property type="entry name" value="Aldehyde_DH_dom"/>
</dbReference>
<dbReference type="FunFam" id="3.40.605.10:FF:000012">
    <property type="entry name" value="NAD-dependent succinate-semialdehyde dehydrogenase"/>
    <property type="match status" value="1"/>
</dbReference>
<dbReference type="CDD" id="cd07100">
    <property type="entry name" value="ALDH_SSADH1_GabD1"/>
    <property type="match status" value="1"/>
</dbReference>
<dbReference type="SUPFAM" id="SSF53720">
    <property type="entry name" value="ALDH-like"/>
    <property type="match status" value="1"/>
</dbReference>
<comment type="similarity">
    <text evidence="1">Belongs to the aldehyde dehydrogenase family.</text>
</comment>
<evidence type="ECO:0000256" key="3">
    <source>
        <dbReference type="ARBA" id="ARBA00023002"/>
    </source>
</evidence>
<dbReference type="Pfam" id="PF00171">
    <property type="entry name" value="Aldedh"/>
    <property type="match status" value="1"/>
</dbReference>
<dbReference type="FunFam" id="3.40.309.10:FF:000010">
    <property type="entry name" value="Gamma-aminobutyraldehyde dehydrogenase"/>
    <property type="match status" value="1"/>
</dbReference>
<dbReference type="InterPro" id="IPR016163">
    <property type="entry name" value="Ald_DH_C"/>
</dbReference>
<dbReference type="Proteomes" id="UP001056855">
    <property type="component" value="Chromosome"/>
</dbReference>
<dbReference type="InterPro" id="IPR016162">
    <property type="entry name" value="Ald_DH_N"/>
</dbReference>
<sequence length="465" mass="50361">MDSINPATGEVIETYDDHTADDVDSILDESAAVTSDWAETPITDRQQLLERAADVLRDNEDEYAELITHEMGKPISESRAEVEKCAWVCEYYAERAGEFLADRVIGSEPNARTFVSYEPLGAVLAVMPWNFPFWQVFRFAAPHLTAGNVGLLKHASNVPGCALAIEDVFREAGYPEGVFSTLLVDSEKMEDVIRDDRLDALTLTGSEGAGRTVAEQAGNELKKHVLELGGSDPFVVCEDADLDAAAETGVAARTINSGQSCIAAKRFIVVDAVYEDFLDQFVQEMEALEVGDPTDSDTEVGPQAREDLVEDLHEQVEASVDAGADLACGGGPMDREGWYYPPTVLAEPPMDSPAATEEVFGPVAAVFRAEDEADAIEMANDTHYGLGASIWTADLERGEGLAREIDAGCVFVNELVKSDPRVPFGGVKASGYGRELGKEGIHEFVNRKTVWVQSPGDEDDAVPTE</sequence>
<dbReference type="GeneID" id="73289703"/>
<dbReference type="EMBL" id="CP100355">
    <property type="protein sequence ID" value="UTF54923.1"/>
    <property type="molecule type" value="Genomic_DNA"/>
</dbReference>
<dbReference type="GO" id="GO:0004030">
    <property type="term" value="F:aldehyde dehydrogenase [NAD(P)+] activity"/>
    <property type="evidence" value="ECO:0007669"/>
    <property type="project" value="InterPro"/>
</dbReference>
<keyword evidence="3" id="KW-0560">Oxidoreductase</keyword>
<name>A0A9E7NDB3_9EURY</name>
<dbReference type="Gene3D" id="3.40.309.10">
    <property type="entry name" value="Aldehyde Dehydrogenase, Chain A, domain 2"/>
    <property type="match status" value="1"/>
</dbReference>
<dbReference type="Gene3D" id="3.40.605.10">
    <property type="entry name" value="Aldehyde Dehydrogenase, Chain A, domain 1"/>
    <property type="match status" value="1"/>
</dbReference>
<proteinExistence type="inferred from homology"/>
<dbReference type="AlphaFoldDB" id="A0A9E7NDB3"/>
<evidence type="ECO:0000313" key="5">
    <source>
        <dbReference type="EMBL" id="UTF54923.1"/>
    </source>
</evidence>
<evidence type="ECO:0000259" key="4">
    <source>
        <dbReference type="Pfam" id="PF00171"/>
    </source>
</evidence>
<evidence type="ECO:0000313" key="6">
    <source>
        <dbReference type="Proteomes" id="UP001056855"/>
    </source>
</evidence>
<dbReference type="InterPro" id="IPR047110">
    <property type="entry name" value="GABD/Sad-like"/>
</dbReference>
<dbReference type="InterPro" id="IPR044148">
    <property type="entry name" value="ALDH_GabD1-like"/>
</dbReference>
<dbReference type="InterPro" id="IPR016161">
    <property type="entry name" value="Ald_DH/histidinol_DH"/>
</dbReference>
<keyword evidence="6" id="KW-1185">Reference proteome</keyword>
<organism evidence="5 6">
    <name type="scientific">Natronosalvus rutilus</name>
    <dbReference type="NCBI Taxonomy" id="2953753"/>
    <lineage>
        <taxon>Archaea</taxon>
        <taxon>Methanobacteriati</taxon>
        <taxon>Methanobacteriota</taxon>
        <taxon>Stenosarchaea group</taxon>
        <taxon>Halobacteria</taxon>
        <taxon>Halobacteriales</taxon>
        <taxon>Natrialbaceae</taxon>
        <taxon>Natronosalvus</taxon>
    </lineage>
</organism>
<dbReference type="PANTHER" id="PTHR43217:SF1">
    <property type="entry name" value="SUCCINATE SEMIALDEHYDE DEHYDROGENASE [NAD(P)+] SAD"/>
    <property type="match status" value="1"/>
</dbReference>
<evidence type="ECO:0000256" key="1">
    <source>
        <dbReference type="ARBA" id="ARBA00009986"/>
    </source>
</evidence>
<dbReference type="PANTHER" id="PTHR43217">
    <property type="entry name" value="SUCCINATE SEMIALDEHYDE DEHYDROGENASE [NAD(P)+] SAD"/>
    <property type="match status" value="1"/>
</dbReference>
<evidence type="ECO:0000256" key="2">
    <source>
        <dbReference type="ARBA" id="ARBA00022857"/>
    </source>
</evidence>
<feature type="domain" description="Aldehyde dehydrogenase" evidence="4">
    <location>
        <begin position="1"/>
        <end position="450"/>
    </location>
</feature>
<dbReference type="GO" id="GO:0004777">
    <property type="term" value="F:succinate-semialdehyde dehydrogenase (NAD+) activity"/>
    <property type="evidence" value="ECO:0007669"/>
    <property type="project" value="TreeGrafter"/>
</dbReference>
<accession>A0A9E7NDB3</accession>
<dbReference type="RefSeq" id="WP_254159651.1">
    <property type="nucleotide sequence ID" value="NZ_CP100355.1"/>
</dbReference>
<reference evidence="5" key="1">
    <citation type="submission" date="2022-06" db="EMBL/GenBank/DDBJ databases">
        <title>Diverse halophilic archaea isolated from saline environments.</title>
        <authorList>
            <person name="Cui H.-L."/>
        </authorList>
    </citation>
    <scope>NUCLEOTIDE SEQUENCE</scope>
    <source>
        <strain evidence="5">WLHS1</strain>
    </source>
</reference>
<gene>
    <name evidence="5" type="ORF">NGM29_06615</name>
</gene>
<dbReference type="KEGG" id="sawl:NGM29_06615"/>
<keyword evidence="2" id="KW-0521">NADP</keyword>
<protein>
    <submittedName>
        <fullName evidence="5">NAD-dependent succinate-semialdehyde dehydrogenase</fullName>
    </submittedName>
</protein>